<evidence type="ECO:0000256" key="2">
    <source>
        <dbReference type="ARBA" id="ARBA00022692"/>
    </source>
</evidence>
<comment type="subcellular location">
    <subcellularLocation>
        <location evidence="1">Membrane</location>
    </subcellularLocation>
</comment>
<dbReference type="InterPro" id="IPR031968">
    <property type="entry name" value="VASt"/>
</dbReference>
<evidence type="ECO:0000256" key="5">
    <source>
        <dbReference type="SAM" id="MobiDB-lite"/>
    </source>
</evidence>
<feature type="domain" description="PH" evidence="7">
    <location>
        <begin position="374"/>
        <end position="475"/>
    </location>
</feature>
<evidence type="ECO:0008006" key="11">
    <source>
        <dbReference type="Google" id="ProtNLM"/>
    </source>
</evidence>
<protein>
    <recommendedName>
        <fullName evidence="11">Membrane-anchored lipid-binding protein SIP3</fullName>
    </recommendedName>
</protein>
<dbReference type="InterPro" id="IPR004148">
    <property type="entry name" value="BAR_dom"/>
</dbReference>
<evidence type="ECO:0000259" key="7">
    <source>
        <dbReference type="PROSITE" id="PS50003"/>
    </source>
</evidence>
<sequence length="1275" mass="147239">MNNNGRNVHPHEIIGNGIQPTGGADAFSAEDQDHIAGLQQPSMKPEHDPQPRDMPIPPEQQQQQQQHRQPGGLQDKQAEVSRVQQKKRSEFKLISVSFKEAALDSPSFRAAVNHMDLQINNIENWLLALSSSIKKIPRYVKEVENFCNSFLEHLVPGFLQDGMIDQEYTVQALHATLTGLKSIWSKSLFALTMNPQMLSEMSNFKKTHVVKYRESRKRYEACQSKYDKYLALFVSTSKSKDAVMVVEDAKQLHQVRRDYIHVSLDMVEQLQDLANKLDILLVSLNSTLWEKKWSHFAAEDSSSQLRSQWEKVRSVQAWCDSYSLAIDKLRHDMSSARKQVEDGANHQYQPSLNPHDYNSSLINYRSLTEIDETGIEKHGYLFMKTWIEKSSKPIWVRRWCFIKDGVFGMLLLSPSQTFVQESDKIGILLCNIKYSPNEDRRFCFEIKTSELTITLQAESIVELKSWLKVFDNERTRITGQPPDSSLFQVASNRFPPILSEFASTVNTTMDHELSNLKIINSVGQTITSSSLSRFIGKFEKFHERHLSFQIPRVHPPIMTDTTKSAIIAYSCIPATVLPTALTANIWGSVNWGLYYLYDSQKDLPPKGRETGVDLEMINFQETHLGFDISYPDFYPKELINFDIQMRAMFESSVQPGEYCVMSYGCIWAPNSKQELTGRCFLTPNNVYFYNQALGFVALYKGWIGRFVSVECTAQKDYDLLKIYDVEGVIKLKLFLEDGNMIKRKLSYLINNMASDKPKRLREVLLAFSEIEKEVHQDEEDQRILKKINELSKQLSSKNLSNDKLILSGEASSIIPYTKGTDQPRTVDFRDQYDFVSEYSYPVPPKALFHAFLGDDSAIFRDDEALTKINSYMSKSWRNSELTGKLYRQANLLVEYHGESRPLHFEQQIDTMDDNEYYTFTNSVSEIEFFIGAPFQIVQRFVIVSISGKRSKVFFYVQINFKYYSIWNPLVRQIAYKITEGRFRKINRTLKEVVEALGHRGTIVKAIYLYGKLSHTRDKEKVEPIPLIKIGFLYSLQLLINKILRMAESYWLWIGKCFFSCLKFVAGIVSANYVFIAIIIGLLVLNIMLVGKSSMNYWTAHNASSTIKKYMSHEPLVMQRAVYSKDVQTYLNSAMLADNRTSQHKPFKIFLKASFLQNFRNTSTIDWGDYFSDDTLSVAKNLRSSFQDIGVKRHELLVQLKILNQMEKELAVAEYVNWLMSEIQRCDYMQENIFVQLVNAEMTEKSSRARTRDSDPSIRKIMEYCRDCRNALNEMI</sequence>
<dbReference type="Proteomes" id="UP001497383">
    <property type="component" value="Chromosome 3"/>
</dbReference>
<dbReference type="Pfam" id="PF16746">
    <property type="entry name" value="BAR_3"/>
    <property type="match status" value="1"/>
</dbReference>
<reference evidence="9 10" key="1">
    <citation type="submission" date="2024-03" db="EMBL/GenBank/DDBJ databases">
        <authorList>
            <person name="Brejova B."/>
        </authorList>
    </citation>
    <scope>NUCLEOTIDE SEQUENCE [LARGE SCALE GENOMIC DNA]</scope>
    <source>
        <strain evidence="9 10">CBS 14171</strain>
    </source>
</reference>
<evidence type="ECO:0000313" key="9">
    <source>
        <dbReference type="EMBL" id="CAK9438631.1"/>
    </source>
</evidence>
<evidence type="ECO:0000256" key="3">
    <source>
        <dbReference type="ARBA" id="ARBA00022989"/>
    </source>
</evidence>
<evidence type="ECO:0000259" key="8">
    <source>
        <dbReference type="PROSITE" id="PS51778"/>
    </source>
</evidence>
<dbReference type="PROSITE" id="PS51778">
    <property type="entry name" value="VAST"/>
    <property type="match status" value="1"/>
</dbReference>
<feature type="transmembrane region" description="Helical" evidence="6">
    <location>
        <begin position="1063"/>
        <end position="1084"/>
    </location>
</feature>
<dbReference type="PANTHER" id="PTHR14248">
    <property type="entry name" value="CYCLIN Y, ISOFORM A"/>
    <property type="match status" value="1"/>
</dbReference>
<dbReference type="InterPro" id="IPR042067">
    <property type="entry name" value="Sip3_PH"/>
</dbReference>
<keyword evidence="3 6" id="KW-1133">Transmembrane helix</keyword>
<evidence type="ECO:0000313" key="10">
    <source>
        <dbReference type="Proteomes" id="UP001497383"/>
    </source>
</evidence>
<dbReference type="InterPro" id="IPR027267">
    <property type="entry name" value="AH/BAR_dom_sf"/>
</dbReference>
<dbReference type="InterPro" id="IPR039463">
    <property type="entry name" value="Sip3/Lam1_BAR"/>
</dbReference>
<dbReference type="Gene3D" id="2.30.29.30">
    <property type="entry name" value="Pleckstrin-homology domain (PH domain)/Phosphotyrosine-binding domain (PTB)"/>
    <property type="match status" value="1"/>
</dbReference>
<dbReference type="InterPro" id="IPR001849">
    <property type="entry name" value="PH_domain"/>
</dbReference>
<dbReference type="Gene3D" id="1.20.1270.60">
    <property type="entry name" value="Arfaptin homology (AH) domain/BAR domain"/>
    <property type="match status" value="1"/>
</dbReference>
<gene>
    <name evidence="9" type="ORF">LODBEIA_P28550</name>
</gene>
<keyword evidence="2 6" id="KW-0812">Transmembrane</keyword>
<dbReference type="CDD" id="cd07609">
    <property type="entry name" value="BAR_SIP3_fungi"/>
    <property type="match status" value="1"/>
</dbReference>
<dbReference type="SUPFAM" id="SSF103657">
    <property type="entry name" value="BAR/IMD domain-like"/>
    <property type="match status" value="1"/>
</dbReference>
<keyword evidence="4 6" id="KW-0472">Membrane</keyword>
<accession>A0ABP0ZNC8</accession>
<dbReference type="Pfam" id="PF00169">
    <property type="entry name" value="PH"/>
    <property type="match status" value="1"/>
</dbReference>
<evidence type="ECO:0000256" key="1">
    <source>
        <dbReference type="ARBA" id="ARBA00004370"/>
    </source>
</evidence>
<dbReference type="GeneID" id="92208051"/>
<evidence type="ECO:0000256" key="4">
    <source>
        <dbReference type="ARBA" id="ARBA00023136"/>
    </source>
</evidence>
<organism evidence="9 10">
    <name type="scientific">Lodderomyces beijingensis</name>
    <dbReference type="NCBI Taxonomy" id="1775926"/>
    <lineage>
        <taxon>Eukaryota</taxon>
        <taxon>Fungi</taxon>
        <taxon>Dikarya</taxon>
        <taxon>Ascomycota</taxon>
        <taxon>Saccharomycotina</taxon>
        <taxon>Pichiomycetes</taxon>
        <taxon>Debaryomycetaceae</taxon>
        <taxon>Candida/Lodderomyces clade</taxon>
        <taxon>Lodderomyces</taxon>
    </lineage>
</organism>
<dbReference type="CDD" id="cd13280">
    <property type="entry name" value="PH_SIP3"/>
    <property type="match status" value="1"/>
</dbReference>
<dbReference type="EMBL" id="OZ022407">
    <property type="protein sequence ID" value="CAK9438631.1"/>
    <property type="molecule type" value="Genomic_DNA"/>
</dbReference>
<feature type="region of interest" description="Disordered" evidence="5">
    <location>
        <begin position="1"/>
        <end position="84"/>
    </location>
</feature>
<dbReference type="SUPFAM" id="SSF50729">
    <property type="entry name" value="PH domain-like"/>
    <property type="match status" value="1"/>
</dbReference>
<dbReference type="Pfam" id="PF16016">
    <property type="entry name" value="VASt"/>
    <property type="match status" value="1"/>
</dbReference>
<evidence type="ECO:0000256" key="6">
    <source>
        <dbReference type="SAM" id="Phobius"/>
    </source>
</evidence>
<proteinExistence type="predicted"/>
<dbReference type="RefSeq" id="XP_066829793.1">
    <property type="nucleotide sequence ID" value="XM_066972900.1"/>
</dbReference>
<dbReference type="InterPro" id="IPR011993">
    <property type="entry name" value="PH-like_dom_sf"/>
</dbReference>
<name>A0ABP0ZNC8_9ASCO</name>
<keyword evidence="10" id="KW-1185">Reference proteome</keyword>
<feature type="domain" description="VASt" evidence="8">
    <location>
        <begin position="831"/>
        <end position="997"/>
    </location>
</feature>
<dbReference type="SMART" id="SM00233">
    <property type="entry name" value="PH"/>
    <property type="match status" value="1"/>
</dbReference>
<dbReference type="PROSITE" id="PS50003">
    <property type="entry name" value="PH_DOMAIN"/>
    <property type="match status" value="1"/>
</dbReference>